<evidence type="ECO:0000313" key="2">
    <source>
        <dbReference type="EMBL" id="RIB22411.1"/>
    </source>
</evidence>
<comment type="caution">
    <text evidence="2">The sequence shown here is derived from an EMBL/GenBank/DDBJ whole genome shotgun (WGS) entry which is preliminary data.</text>
</comment>
<organism evidence="2 3">
    <name type="scientific">Gigaspora rosea</name>
    <dbReference type="NCBI Taxonomy" id="44941"/>
    <lineage>
        <taxon>Eukaryota</taxon>
        <taxon>Fungi</taxon>
        <taxon>Fungi incertae sedis</taxon>
        <taxon>Mucoromycota</taxon>
        <taxon>Glomeromycotina</taxon>
        <taxon>Glomeromycetes</taxon>
        <taxon>Diversisporales</taxon>
        <taxon>Gigasporaceae</taxon>
        <taxon>Gigaspora</taxon>
    </lineage>
</organism>
<dbReference type="Proteomes" id="UP000266673">
    <property type="component" value="Unassembled WGS sequence"/>
</dbReference>
<dbReference type="EMBL" id="QKWP01000309">
    <property type="protein sequence ID" value="RIB22411.1"/>
    <property type="molecule type" value="Genomic_DNA"/>
</dbReference>
<feature type="region of interest" description="Disordered" evidence="1">
    <location>
        <begin position="16"/>
        <end position="38"/>
    </location>
</feature>
<dbReference type="AlphaFoldDB" id="A0A397VKR8"/>
<evidence type="ECO:0000256" key="1">
    <source>
        <dbReference type="SAM" id="MobiDB-lite"/>
    </source>
</evidence>
<name>A0A397VKR8_9GLOM</name>
<gene>
    <name evidence="2" type="ORF">C2G38_2033587</name>
</gene>
<accession>A0A397VKR8</accession>
<evidence type="ECO:0000313" key="3">
    <source>
        <dbReference type="Proteomes" id="UP000266673"/>
    </source>
</evidence>
<proteinExistence type="predicted"/>
<reference evidence="2 3" key="1">
    <citation type="submission" date="2018-06" db="EMBL/GenBank/DDBJ databases">
        <title>Comparative genomics reveals the genomic features of Rhizophagus irregularis, R. cerebriforme, R. diaphanum and Gigaspora rosea, and their symbiotic lifestyle signature.</title>
        <authorList>
            <person name="Morin E."/>
            <person name="San Clemente H."/>
            <person name="Chen E.C.H."/>
            <person name="De La Providencia I."/>
            <person name="Hainaut M."/>
            <person name="Kuo A."/>
            <person name="Kohler A."/>
            <person name="Murat C."/>
            <person name="Tang N."/>
            <person name="Roy S."/>
            <person name="Loubradou J."/>
            <person name="Henrissat B."/>
            <person name="Grigoriev I.V."/>
            <person name="Corradi N."/>
            <person name="Roux C."/>
            <person name="Martin F.M."/>
        </authorList>
    </citation>
    <scope>NUCLEOTIDE SEQUENCE [LARGE SCALE GENOMIC DNA]</scope>
    <source>
        <strain evidence="2 3">DAOM 194757</strain>
    </source>
</reference>
<keyword evidence="3" id="KW-1185">Reference proteome</keyword>
<sequence>MDPLVVKHSGWPATKHLKSFSETQGHKEPIYNNNAIDPQDPNLRISLLNADSNNNNEDRKRKYVIQKSSKSSLALKILNYGYIKIIKLSLALKKKLAETRFFSKSTTNMLPSYKRSEQHMAIMFAN</sequence>
<protein>
    <submittedName>
        <fullName evidence="2">Uncharacterized protein</fullName>
    </submittedName>
</protein>